<dbReference type="InterPro" id="IPR020568">
    <property type="entry name" value="Ribosomal_Su5_D2-typ_SF"/>
</dbReference>
<dbReference type="GO" id="GO:0016887">
    <property type="term" value="F:ATP hydrolysis activity"/>
    <property type="evidence" value="ECO:0007669"/>
    <property type="project" value="InterPro"/>
</dbReference>
<dbReference type="GO" id="GO:0005524">
    <property type="term" value="F:ATP binding"/>
    <property type="evidence" value="ECO:0007669"/>
    <property type="project" value="UniProtKB-KW"/>
</dbReference>
<keyword evidence="4" id="KW-0143">Chaperone</keyword>
<dbReference type="KEGG" id="ttf:THTE_1690"/>
<dbReference type="OrthoDB" id="9802640at2"/>
<dbReference type="InterPro" id="IPR001404">
    <property type="entry name" value="Hsp90_fam"/>
</dbReference>
<accession>A0A286REB7</accession>
<reference evidence="6 7" key="1">
    <citation type="journal article" name="Front. Microbiol.">
        <title>Sugar Metabolism of the First Thermophilic Planctomycete Thermogutta terrifontis: Comparative Genomic and Transcriptomic Approaches.</title>
        <authorList>
            <person name="Elcheninov A.G."/>
            <person name="Menzel P."/>
            <person name="Gudbergsdottir S.R."/>
            <person name="Slesarev A.I."/>
            <person name="Kadnikov V.V."/>
            <person name="Krogh A."/>
            <person name="Bonch-Osmolovskaya E.A."/>
            <person name="Peng X."/>
            <person name="Kublanov I.V."/>
        </authorList>
    </citation>
    <scope>NUCLEOTIDE SEQUENCE [LARGE SCALE GENOMIC DNA]</scope>
    <source>
        <strain evidence="6 7">R1</strain>
    </source>
</reference>
<name>A0A286REB7_9BACT</name>
<keyword evidence="2 5" id="KW-0547">Nucleotide-binding</keyword>
<sequence>MDDHRLESFAEDTAPTWVKRLPFQVDVAGIIRLMGRSLYSRPDAAIRELIQNAHDGVMRRRAQDLQYQGRIDFYQYPREGVVEVADDGVGLTREEAEKYLGTLGSGLSGLLRGQGEGTGESVGHLIGEFGIGLFSAFLLADRVEICTRHCVTGEVTRWEAGPEADIIVTPGKRETPGTTVRLYLKPEHRAFAEDEELLERAIREYAEFLPLPIHINGKQHRVNVGTATWLEPTPDMGALELELESYFGETPLDVFAIRQEKPVVIRGALYVTPQRTPGFTDAPALTVTVRRMIISRKLHGLLPDWASFVRGVLELSECSPTTSREDLVRDTTFYLVRDFLDRFILEHFQNLATEAPARWQSLIAWHRYLLAGAALEVVPLRYLLRDTYRFITSRGEMTFPEIMKASTCDGFSEDVYETVIWYNPSRHLEAWLNEVFAEHPAPCVHTLRSFEEALLALMVADAVSDGKWVDFRVAGPGSPGFASSILGMRELTDAPPEWQDFLGTDRIHVSVGEYSKSIPVLAFLSERSELHRTFEVLQKQGAMPVGFQRLISAHFQQDTPQPHEVILNRRHPIVDRALSQSVRSPLASVLRLLVNKALQTAGLVLDATLREREQDDLSWIEEALWGQS</sequence>
<dbReference type="InterPro" id="IPR036890">
    <property type="entry name" value="HATPase_C_sf"/>
</dbReference>
<evidence type="ECO:0000313" key="7">
    <source>
        <dbReference type="Proteomes" id="UP000215086"/>
    </source>
</evidence>
<dbReference type="PRINTS" id="PR00775">
    <property type="entry name" value="HEATSHOCK90"/>
</dbReference>
<dbReference type="SUPFAM" id="SSF54211">
    <property type="entry name" value="Ribosomal protein S5 domain 2-like"/>
    <property type="match status" value="1"/>
</dbReference>
<dbReference type="GO" id="GO:0051082">
    <property type="term" value="F:unfolded protein binding"/>
    <property type="evidence" value="ECO:0007669"/>
    <property type="project" value="InterPro"/>
</dbReference>
<keyword evidence="6" id="KW-0346">Stress response</keyword>
<protein>
    <submittedName>
        <fullName evidence="6">Putative heat shock protein, hsp90-family</fullName>
    </submittedName>
</protein>
<dbReference type="PANTHER" id="PTHR11528">
    <property type="entry name" value="HEAT SHOCK PROTEIN 90 FAMILY MEMBER"/>
    <property type="match status" value="1"/>
</dbReference>
<evidence type="ECO:0000256" key="5">
    <source>
        <dbReference type="PIRSR" id="PIRSR002583-1"/>
    </source>
</evidence>
<keyword evidence="3 5" id="KW-0067">ATP-binding</keyword>
<gene>
    <name evidence="6" type="ORF">THTE_1690</name>
</gene>
<evidence type="ECO:0000313" key="6">
    <source>
        <dbReference type="EMBL" id="ASV74292.1"/>
    </source>
</evidence>
<evidence type="ECO:0000256" key="4">
    <source>
        <dbReference type="ARBA" id="ARBA00023186"/>
    </source>
</evidence>
<dbReference type="PIRSF" id="PIRSF002583">
    <property type="entry name" value="Hsp90"/>
    <property type="match status" value="1"/>
</dbReference>
<feature type="binding site" evidence="5">
    <location>
        <position position="48"/>
    </location>
    <ligand>
        <name>ATP</name>
        <dbReference type="ChEBI" id="CHEBI:30616"/>
    </ligand>
</feature>
<feature type="binding site" evidence="5">
    <location>
        <begin position="105"/>
        <end position="106"/>
    </location>
    <ligand>
        <name>ATP</name>
        <dbReference type="ChEBI" id="CHEBI:30616"/>
    </ligand>
</feature>
<dbReference type="RefSeq" id="WP_095414656.1">
    <property type="nucleotide sequence ID" value="NZ_CP018477.1"/>
</dbReference>
<evidence type="ECO:0000256" key="1">
    <source>
        <dbReference type="ARBA" id="ARBA00008239"/>
    </source>
</evidence>
<proteinExistence type="inferred from homology"/>
<evidence type="ECO:0000256" key="3">
    <source>
        <dbReference type="ARBA" id="ARBA00022840"/>
    </source>
</evidence>
<dbReference type="GO" id="GO:0140662">
    <property type="term" value="F:ATP-dependent protein folding chaperone"/>
    <property type="evidence" value="ECO:0007669"/>
    <property type="project" value="InterPro"/>
</dbReference>
<organism evidence="6 7">
    <name type="scientific">Thermogutta terrifontis</name>
    <dbReference type="NCBI Taxonomy" id="1331910"/>
    <lineage>
        <taxon>Bacteria</taxon>
        <taxon>Pseudomonadati</taxon>
        <taxon>Planctomycetota</taxon>
        <taxon>Planctomycetia</taxon>
        <taxon>Pirellulales</taxon>
        <taxon>Thermoguttaceae</taxon>
        <taxon>Thermogutta</taxon>
    </lineage>
</organism>
<dbReference type="InterPro" id="IPR020575">
    <property type="entry name" value="Hsp90_N"/>
</dbReference>
<dbReference type="AlphaFoldDB" id="A0A286REB7"/>
<feature type="binding site" evidence="5">
    <location>
        <position position="52"/>
    </location>
    <ligand>
        <name>ATP</name>
        <dbReference type="ChEBI" id="CHEBI:30616"/>
    </ligand>
</feature>
<evidence type="ECO:0000256" key="2">
    <source>
        <dbReference type="ARBA" id="ARBA00022741"/>
    </source>
</evidence>
<dbReference type="Gene3D" id="3.30.230.80">
    <property type="match status" value="1"/>
</dbReference>
<feature type="binding site" evidence="5">
    <location>
        <position position="86"/>
    </location>
    <ligand>
        <name>ATP</name>
        <dbReference type="ChEBI" id="CHEBI:30616"/>
    </ligand>
</feature>
<comment type="similarity">
    <text evidence="1">Belongs to the heat shock protein 90 family.</text>
</comment>
<dbReference type="Pfam" id="PF00183">
    <property type="entry name" value="HSP90"/>
    <property type="match status" value="1"/>
</dbReference>
<dbReference type="EMBL" id="CP018477">
    <property type="protein sequence ID" value="ASV74292.1"/>
    <property type="molecule type" value="Genomic_DNA"/>
</dbReference>
<keyword evidence="7" id="KW-1185">Reference proteome</keyword>
<dbReference type="Gene3D" id="3.30.565.10">
    <property type="entry name" value="Histidine kinase-like ATPase, C-terminal domain"/>
    <property type="match status" value="1"/>
</dbReference>
<dbReference type="Proteomes" id="UP000215086">
    <property type="component" value="Chromosome"/>
</dbReference>
<feature type="binding site" evidence="5">
    <location>
        <position position="178"/>
    </location>
    <ligand>
        <name>ATP</name>
        <dbReference type="ChEBI" id="CHEBI:30616"/>
    </ligand>
</feature>
<dbReference type="SUPFAM" id="SSF55874">
    <property type="entry name" value="ATPase domain of HSP90 chaperone/DNA topoisomerase II/histidine kinase"/>
    <property type="match status" value="1"/>
</dbReference>